<proteinExistence type="predicted"/>
<feature type="region of interest" description="Disordered" evidence="1">
    <location>
        <begin position="662"/>
        <end position="692"/>
    </location>
</feature>
<dbReference type="PROSITE" id="PS50195">
    <property type="entry name" value="PX"/>
    <property type="match status" value="1"/>
</dbReference>
<dbReference type="SMART" id="SM00312">
    <property type="entry name" value="PX"/>
    <property type="match status" value="1"/>
</dbReference>
<dbReference type="SUPFAM" id="SSF64268">
    <property type="entry name" value="PX domain"/>
    <property type="match status" value="1"/>
</dbReference>
<feature type="region of interest" description="Disordered" evidence="1">
    <location>
        <begin position="29"/>
        <end position="141"/>
    </location>
</feature>
<dbReference type="Gene3D" id="1.20.1270.60">
    <property type="entry name" value="Arfaptin homology (AH) domain/BAR domain"/>
    <property type="match status" value="1"/>
</dbReference>
<dbReference type="EMBL" id="KB932206">
    <property type="protein sequence ID" value="KCV69314.1"/>
    <property type="molecule type" value="Genomic_DNA"/>
</dbReference>
<accession>A0A058Z4V1</accession>
<dbReference type="InterPro" id="IPR001683">
    <property type="entry name" value="PX_dom"/>
</dbReference>
<organism evidence="3">
    <name type="scientific">Fonticula alba</name>
    <name type="common">Slime mold</name>
    <dbReference type="NCBI Taxonomy" id="691883"/>
    <lineage>
        <taxon>Eukaryota</taxon>
        <taxon>Rotosphaerida</taxon>
        <taxon>Fonticulaceae</taxon>
        <taxon>Fonticula</taxon>
    </lineage>
</organism>
<feature type="domain" description="PX" evidence="2">
    <location>
        <begin position="125"/>
        <end position="288"/>
    </location>
</feature>
<gene>
    <name evidence="3" type="ORF">H696_03745</name>
</gene>
<dbReference type="GO" id="GO:0005768">
    <property type="term" value="C:endosome"/>
    <property type="evidence" value="ECO:0007669"/>
    <property type="project" value="TreeGrafter"/>
</dbReference>
<name>A0A058Z4V1_FONAL</name>
<keyword evidence="4" id="KW-1185">Reference proteome</keyword>
<dbReference type="RefSeq" id="XP_009495879.1">
    <property type="nucleotide sequence ID" value="XM_009497604.1"/>
</dbReference>
<dbReference type="GeneID" id="20528470"/>
<evidence type="ECO:0000259" key="2">
    <source>
        <dbReference type="PROSITE" id="PS50195"/>
    </source>
</evidence>
<dbReference type="InterPro" id="IPR036871">
    <property type="entry name" value="PX_dom_sf"/>
</dbReference>
<dbReference type="GO" id="GO:0035091">
    <property type="term" value="F:phosphatidylinositol binding"/>
    <property type="evidence" value="ECO:0007669"/>
    <property type="project" value="InterPro"/>
</dbReference>
<dbReference type="eggNOG" id="KOG2273">
    <property type="taxonomic scope" value="Eukaryota"/>
</dbReference>
<evidence type="ECO:0000256" key="1">
    <source>
        <dbReference type="SAM" id="MobiDB-lite"/>
    </source>
</evidence>
<protein>
    <recommendedName>
        <fullName evidence="2">PX domain-containing protein</fullName>
    </recommendedName>
</protein>
<sequence>MSDKSFHFESQNTDFIHHSDFQDVSNYYPEENEDDLLDNYDPEGARYDADSSEQTAAQEIIDHPPPSFSESVGIPATQPAQEAGPASEAGPESYAYRPSPHHGEVEVGATHVGSGPLYPRLSDGQPPATETTESFAAPPRPTEQYMHDVQDLRQAPGAVSIGAHFPPAGPMAPIGLTQPGLFPETCLCLLWAWGGEGCVTSNALSGDVYTVKRRFSDFDKLCNIMHQIYPTVVVPPCPAKKMVGRLEGDFIDSRRMALEDMLRRILQHPVLSRSEALARFLRAETIADVERLPAELRAAAAAEGEIVSIGAGGANPGTRSRRDSVASTHSVASQYSLAYGRPSSGSFKADANVRASWIGRLMDTLELGDLGVIISPPVDPDPWFSNMAARLDMLEVDLEQVASTAERSRSAWLALGFSLDGYWDAVDMLGPHTAFFTGPGQTADISSFDAGSEFGGSIGASASSDMMASGGAAPSSLGKSPAAGAASLPLHQHATQTGELPIFDTLKRQVAFQRSVDSHALQSSMDSLDIVSLGIVDVHLRYISSVRRVLVSRQSALNRWGSLQRQLLSISEQLDKQLANNPGSRSVPRLRSELTLVQSSILATRYAFEVDCVLARREIEDWLRQMYVDVRILTNRLSQLTTQSWAQMEGLFLSLGTRRPAGPPAVSEATPAALSPQVESTPKATHDQKVVL</sequence>
<evidence type="ECO:0000313" key="3">
    <source>
        <dbReference type="EMBL" id="KCV69314.1"/>
    </source>
</evidence>
<feature type="compositionally biased region" description="Acidic residues" evidence="1">
    <location>
        <begin position="30"/>
        <end position="41"/>
    </location>
</feature>
<dbReference type="PANTHER" id="PTHR10555">
    <property type="entry name" value="SORTING NEXIN"/>
    <property type="match status" value="1"/>
</dbReference>
<reference evidence="3" key="1">
    <citation type="submission" date="2013-04" db="EMBL/GenBank/DDBJ databases">
        <title>The Genome Sequence of Fonticula alba ATCC 38817.</title>
        <authorList>
            <consortium name="The Broad Institute Genomics Platform"/>
            <person name="Russ C."/>
            <person name="Cuomo C."/>
            <person name="Burger G."/>
            <person name="Gray M.W."/>
            <person name="Holland P.W.H."/>
            <person name="King N."/>
            <person name="Lang F.B.F."/>
            <person name="Roger A.J."/>
            <person name="Ruiz-Trillo I."/>
            <person name="Brown M."/>
            <person name="Walker B."/>
            <person name="Young S."/>
            <person name="Zeng Q."/>
            <person name="Gargeya S."/>
            <person name="Fitzgerald M."/>
            <person name="Haas B."/>
            <person name="Abouelleil A."/>
            <person name="Allen A.W."/>
            <person name="Alvarado L."/>
            <person name="Arachchi H.M."/>
            <person name="Berlin A.M."/>
            <person name="Chapman S.B."/>
            <person name="Gainer-Dewar J."/>
            <person name="Goldberg J."/>
            <person name="Griggs A."/>
            <person name="Gujja S."/>
            <person name="Hansen M."/>
            <person name="Howarth C."/>
            <person name="Imamovic A."/>
            <person name="Ireland A."/>
            <person name="Larimer J."/>
            <person name="McCowan C."/>
            <person name="Murphy C."/>
            <person name="Pearson M."/>
            <person name="Poon T.W."/>
            <person name="Priest M."/>
            <person name="Roberts A."/>
            <person name="Saif S."/>
            <person name="Shea T."/>
            <person name="Sisk P."/>
            <person name="Sykes S."/>
            <person name="Wortman J."/>
            <person name="Nusbaum C."/>
            <person name="Birren B."/>
        </authorList>
    </citation>
    <scope>NUCLEOTIDE SEQUENCE [LARGE SCALE GENOMIC DNA]</scope>
    <source>
        <strain evidence="3">ATCC 38817</strain>
    </source>
</reference>
<dbReference type="Pfam" id="PF00787">
    <property type="entry name" value="PX"/>
    <property type="match status" value="1"/>
</dbReference>
<dbReference type="AlphaFoldDB" id="A0A058Z4V1"/>
<dbReference type="OrthoDB" id="289314at2759"/>
<dbReference type="Proteomes" id="UP000030693">
    <property type="component" value="Unassembled WGS sequence"/>
</dbReference>
<dbReference type="PANTHER" id="PTHR10555:SF170">
    <property type="entry name" value="FI18122P1"/>
    <property type="match status" value="1"/>
</dbReference>
<dbReference type="STRING" id="691883.A0A058Z4V1"/>
<dbReference type="InterPro" id="IPR027267">
    <property type="entry name" value="AH/BAR_dom_sf"/>
</dbReference>
<evidence type="ECO:0000313" key="4">
    <source>
        <dbReference type="Proteomes" id="UP000030693"/>
    </source>
</evidence>
<dbReference type="Gene3D" id="3.30.1520.10">
    <property type="entry name" value="Phox-like domain"/>
    <property type="match status" value="1"/>
</dbReference>